<reference evidence="1" key="1">
    <citation type="submission" date="2022-06" db="EMBL/GenBank/DDBJ databases">
        <authorList>
            <person name="Berger JAMES D."/>
            <person name="Berger JAMES D."/>
        </authorList>
    </citation>
    <scope>NUCLEOTIDE SEQUENCE [LARGE SCALE GENOMIC DNA]</scope>
</reference>
<dbReference type="Proteomes" id="UP000050795">
    <property type="component" value="Unassembled WGS sequence"/>
</dbReference>
<reference evidence="2" key="2">
    <citation type="submission" date="2023-11" db="UniProtKB">
        <authorList>
            <consortium name="WormBaseParasite"/>
        </authorList>
    </citation>
    <scope>IDENTIFICATION</scope>
</reference>
<accession>A0AA85J7B1</accession>
<dbReference type="AlphaFoldDB" id="A0AA85J7B1"/>
<keyword evidence="1" id="KW-1185">Reference proteome</keyword>
<organism evidence="1 2">
    <name type="scientific">Trichobilharzia regenti</name>
    <name type="common">Nasal bird schistosome</name>
    <dbReference type="NCBI Taxonomy" id="157069"/>
    <lineage>
        <taxon>Eukaryota</taxon>
        <taxon>Metazoa</taxon>
        <taxon>Spiralia</taxon>
        <taxon>Lophotrochozoa</taxon>
        <taxon>Platyhelminthes</taxon>
        <taxon>Trematoda</taxon>
        <taxon>Digenea</taxon>
        <taxon>Strigeidida</taxon>
        <taxon>Schistosomatoidea</taxon>
        <taxon>Schistosomatidae</taxon>
        <taxon>Trichobilharzia</taxon>
    </lineage>
</organism>
<evidence type="ECO:0000313" key="1">
    <source>
        <dbReference type="Proteomes" id="UP000050795"/>
    </source>
</evidence>
<dbReference type="WBParaSite" id="TREG1_138340.1">
    <property type="protein sequence ID" value="TREG1_138340.1"/>
    <property type="gene ID" value="TREG1_138340"/>
</dbReference>
<proteinExistence type="predicted"/>
<sequence>EYFLCRYIYISSFVYDFHVSLPYRRNMTICLDSNQSNRIYIVKTGQCRILKDIELKAKYGKSTSGKGGRPETRVQYYYFKSNNIRSKRSKVQPFPKVEELESKLSIYREWKLYRNRLLEESFRQLHSV</sequence>
<evidence type="ECO:0000313" key="2">
    <source>
        <dbReference type="WBParaSite" id="TREG1_138340.1"/>
    </source>
</evidence>
<protein>
    <submittedName>
        <fullName evidence="2">Uncharacterized protein</fullName>
    </submittedName>
</protein>
<name>A0AA85J7B1_TRIRE</name>